<proteinExistence type="predicted"/>
<feature type="region of interest" description="Disordered" evidence="1">
    <location>
        <begin position="108"/>
        <end position="171"/>
    </location>
</feature>
<accession>A0A6J4JBR4</accession>
<organism evidence="2">
    <name type="scientific">uncultured Chloroflexota bacterium</name>
    <dbReference type="NCBI Taxonomy" id="166587"/>
    <lineage>
        <taxon>Bacteria</taxon>
        <taxon>Bacillati</taxon>
        <taxon>Chloroflexota</taxon>
        <taxon>environmental samples</taxon>
    </lineage>
</organism>
<feature type="compositionally biased region" description="Basic and acidic residues" evidence="1">
    <location>
        <begin position="123"/>
        <end position="133"/>
    </location>
</feature>
<evidence type="ECO:0000313" key="2">
    <source>
        <dbReference type="EMBL" id="CAA9274544.1"/>
    </source>
</evidence>
<reference evidence="2" key="1">
    <citation type="submission" date="2020-02" db="EMBL/GenBank/DDBJ databases">
        <authorList>
            <person name="Meier V. D."/>
        </authorList>
    </citation>
    <scope>NUCLEOTIDE SEQUENCE</scope>
    <source>
        <strain evidence="2">AVDCRST_MAG77</strain>
    </source>
</reference>
<sequence length="171" mass="18187">MTLADLDATSAAHLRACLWCYRFYTQGVGTEGWKIADATLVGTSTGPSTAAVSAAPDCAACEHAAQYLWLFLTRRVDGQNEELGLAVCRACGHVEPLAVGAPRAAWRPHRQSLAHQQRVGDAGGRHGKDEIHSSDSTPTGHAQQAHASRQTAARPAARRGVLRSDEGVRVP</sequence>
<name>A0A6J4JBR4_9CHLR</name>
<dbReference type="EMBL" id="CADCTC010000186">
    <property type="protein sequence ID" value="CAA9274544.1"/>
    <property type="molecule type" value="Genomic_DNA"/>
</dbReference>
<feature type="compositionally biased region" description="Polar residues" evidence="1">
    <location>
        <begin position="134"/>
        <end position="151"/>
    </location>
</feature>
<protein>
    <submittedName>
        <fullName evidence="2">Uncharacterized protein</fullName>
    </submittedName>
</protein>
<evidence type="ECO:0000256" key="1">
    <source>
        <dbReference type="SAM" id="MobiDB-lite"/>
    </source>
</evidence>
<feature type="compositionally biased region" description="Basic and acidic residues" evidence="1">
    <location>
        <begin position="162"/>
        <end position="171"/>
    </location>
</feature>
<dbReference type="AlphaFoldDB" id="A0A6J4JBR4"/>
<gene>
    <name evidence="2" type="ORF">AVDCRST_MAG77-3348</name>
</gene>